<dbReference type="AlphaFoldDB" id="A0A7R9U2N6"/>
<feature type="compositionally biased region" description="Basic and acidic residues" evidence="2">
    <location>
        <begin position="67"/>
        <end position="78"/>
    </location>
</feature>
<feature type="compositionally biased region" description="Low complexity" evidence="2">
    <location>
        <begin position="200"/>
        <end position="215"/>
    </location>
</feature>
<feature type="region of interest" description="Disordered" evidence="2">
    <location>
        <begin position="200"/>
        <end position="431"/>
    </location>
</feature>
<dbReference type="InterPro" id="IPR047002">
    <property type="entry name" value="Tcp10_C_sf"/>
</dbReference>
<evidence type="ECO:0000313" key="4">
    <source>
        <dbReference type="EMBL" id="CAD8252519.1"/>
    </source>
</evidence>
<proteinExistence type="inferred from homology"/>
<dbReference type="PANTHER" id="PTHR10331">
    <property type="entry name" value="T COMPLEX PROTEIN 10"/>
    <property type="match status" value="1"/>
</dbReference>
<evidence type="ECO:0000256" key="2">
    <source>
        <dbReference type="SAM" id="MobiDB-lite"/>
    </source>
</evidence>
<evidence type="ECO:0000256" key="1">
    <source>
        <dbReference type="ARBA" id="ARBA00005627"/>
    </source>
</evidence>
<name>A0A7R9U2N6_9STRA</name>
<feature type="compositionally biased region" description="Basic and acidic residues" evidence="2">
    <location>
        <begin position="385"/>
        <end position="396"/>
    </location>
</feature>
<accession>A0A7R9U2N6</accession>
<sequence>MKAEQEALEEKTGALEAEIRKYKQENAAARKARRKIEASAAEIERKKAEVEKWCEAQRRMAEEYAEKVRNEANKDKRAAQRLQRQAAEERERDGLTALNARKEKAELEALKATIEKMNVDFEKERKKARMEARRAAQTARDLTMRVRGLQDELAQLEKDKLEAFEAAVTAKSQAKAFQRRMQKAEETVQALAEEMTCLKASSAAATADAADGSQAPTDGKKAHPTGSAATSSTLPARGPEASKVDRARKGRTYSPTMQPHSGLDVESRSSSRGPAVSGRVSAAEEDWDAVKDLVNNALQGGGGAPESQSLEAPSYHPERYGMDGDDATATATEVSPRAQEQHSGIAQEDGGNNGGAPPHVASKGTQERPSALNVSPLQAIGPGATDRDWSDFREPSYFHPKRGASAAAGNDRDGGSGDPELENMQPPADRGLTITQNKDKVEKLMPDGRKLSFYRNGTRKETFPDGECIVRFANGDVKRTIPAYSIPEEFADVGVVAPLKDLVSKGETVVYFYSQAETLHASFANGTELYRFPSGQVECHNSDGSKTISFPDGTRKAVSVDGSTVSTFPDGLVVKEDLSGSRRIILPDGREVEE</sequence>
<dbReference type="InterPro" id="IPR026581">
    <property type="entry name" value="TCP10L/CENPJ"/>
</dbReference>
<comment type="similarity">
    <text evidence="1">Belongs to the TCP10 family.</text>
</comment>
<protein>
    <recommendedName>
        <fullName evidence="3">Centromere protein J C-terminal domain-containing protein</fullName>
    </recommendedName>
</protein>
<dbReference type="Pfam" id="PF07202">
    <property type="entry name" value="Tcp10_C"/>
    <property type="match status" value="1"/>
</dbReference>
<dbReference type="EMBL" id="HBEA01002717">
    <property type="protein sequence ID" value="CAD8252519.1"/>
    <property type="molecule type" value="Transcribed_RNA"/>
</dbReference>
<feature type="compositionally biased region" description="Polar residues" evidence="2">
    <location>
        <begin position="363"/>
        <end position="376"/>
    </location>
</feature>
<evidence type="ECO:0000259" key="3">
    <source>
        <dbReference type="Pfam" id="PF07202"/>
    </source>
</evidence>
<feature type="region of interest" description="Disordered" evidence="2">
    <location>
        <begin position="67"/>
        <end position="97"/>
    </location>
</feature>
<dbReference type="InterPro" id="IPR009852">
    <property type="entry name" value="CENPJ_C_dom"/>
</dbReference>
<feature type="domain" description="Centromere protein J C-terminal" evidence="3">
    <location>
        <begin position="525"/>
        <end position="556"/>
    </location>
</feature>
<feature type="compositionally biased region" description="Basic and acidic residues" evidence="2">
    <location>
        <begin position="86"/>
        <end position="97"/>
    </location>
</feature>
<dbReference type="PANTHER" id="PTHR10331:SF6">
    <property type="entry name" value="SPINDLE ASSEMBLY ABNORMAL 4"/>
    <property type="match status" value="1"/>
</dbReference>
<organism evidence="4">
    <name type="scientific">Pinguiococcus pyrenoidosus</name>
    <dbReference type="NCBI Taxonomy" id="172671"/>
    <lineage>
        <taxon>Eukaryota</taxon>
        <taxon>Sar</taxon>
        <taxon>Stramenopiles</taxon>
        <taxon>Ochrophyta</taxon>
        <taxon>Pinguiophyceae</taxon>
        <taxon>Pinguiochrysidales</taxon>
        <taxon>Pinguiochrysidaceae</taxon>
        <taxon>Pinguiococcus</taxon>
    </lineage>
</organism>
<dbReference type="Gene3D" id="2.60.450.20">
    <property type="match status" value="1"/>
</dbReference>
<gene>
    <name evidence="4" type="ORF">PPYR1160_LOCUS2011</name>
</gene>
<reference evidence="4" key="1">
    <citation type="submission" date="2021-01" db="EMBL/GenBank/DDBJ databases">
        <authorList>
            <person name="Corre E."/>
            <person name="Pelletier E."/>
            <person name="Niang G."/>
            <person name="Scheremetjew M."/>
            <person name="Finn R."/>
            <person name="Kale V."/>
            <person name="Holt S."/>
            <person name="Cochrane G."/>
            <person name="Meng A."/>
            <person name="Brown T."/>
            <person name="Cohen L."/>
        </authorList>
    </citation>
    <scope>NUCLEOTIDE SEQUENCE</scope>
    <source>
        <strain evidence="4">CCMP2078</strain>
    </source>
</reference>